<sequence>MRNSILAAAAALALGAKADIYPNYEYGNMFYLGPTTGGQYITKATYSMEVPAPPKDWVKSNEKERWLSLWIGIQNNPSQGDVLKMDFVQPLLNWGPDNSVWGCNAPNTQWCAAASTYTPDGQIGKPYVEVEENATLDFELTLNSATDMIDQKISAKGKVLSSQSDSKGMRPAVFYSGNECYGDGCGTLDAYSYNNITLVFNEAVKDLDSIVTYTNAHHTEWQTKDNGITWTIDSITIDKDNLTEKS</sequence>
<comment type="caution">
    <text evidence="1">The sequence shown here is derived from an EMBL/GenBank/DDBJ whole genome shotgun (WGS) entry which is preliminary data.</text>
</comment>
<protein>
    <submittedName>
        <fullName evidence="1">Uncharacterized protein</fullName>
    </submittedName>
</protein>
<organism evidence="1 2">
    <name type="scientific">Colletotrichum truncatum</name>
    <name type="common">Anthracnose fungus</name>
    <name type="synonym">Colletotrichum capsici</name>
    <dbReference type="NCBI Taxonomy" id="5467"/>
    <lineage>
        <taxon>Eukaryota</taxon>
        <taxon>Fungi</taxon>
        <taxon>Dikarya</taxon>
        <taxon>Ascomycota</taxon>
        <taxon>Pezizomycotina</taxon>
        <taxon>Sordariomycetes</taxon>
        <taxon>Hypocreomycetidae</taxon>
        <taxon>Glomerellales</taxon>
        <taxon>Glomerellaceae</taxon>
        <taxon>Colletotrichum</taxon>
        <taxon>Colletotrichum truncatum species complex</taxon>
    </lineage>
</organism>
<proteinExistence type="predicted"/>
<reference evidence="1 2" key="1">
    <citation type="journal article" date="2020" name="Phytopathology">
        <title>Genome Sequence Resources of Colletotrichum truncatum, C. plurivorum, C. musicola, and C. sojae: Four Species Pathogenic to Soybean (Glycine max).</title>
        <authorList>
            <person name="Rogerio F."/>
            <person name="Boufleur T.R."/>
            <person name="Ciampi-Guillardi M."/>
            <person name="Sukno S.A."/>
            <person name="Thon M.R."/>
            <person name="Massola Junior N.S."/>
            <person name="Baroncelli R."/>
        </authorList>
    </citation>
    <scope>NUCLEOTIDE SEQUENCE [LARGE SCALE GENOMIC DNA]</scope>
    <source>
        <strain evidence="1 2">CMES1059</strain>
    </source>
</reference>
<evidence type="ECO:0000313" key="2">
    <source>
        <dbReference type="Proteomes" id="UP000805649"/>
    </source>
</evidence>
<evidence type="ECO:0000313" key="1">
    <source>
        <dbReference type="EMBL" id="KAL0931554.1"/>
    </source>
</evidence>
<keyword evidence="2" id="KW-1185">Reference proteome</keyword>
<accession>A0ACC3YI27</accession>
<gene>
    <name evidence="1" type="ORF">CTRU02_214289</name>
</gene>
<name>A0ACC3YI27_COLTU</name>
<dbReference type="Proteomes" id="UP000805649">
    <property type="component" value="Unassembled WGS sequence"/>
</dbReference>
<dbReference type="EMBL" id="VUJX02000010">
    <property type="protein sequence ID" value="KAL0931554.1"/>
    <property type="molecule type" value="Genomic_DNA"/>
</dbReference>